<proteinExistence type="predicted"/>
<dbReference type="Proteomes" id="UP001189429">
    <property type="component" value="Unassembled WGS sequence"/>
</dbReference>
<gene>
    <name evidence="1" type="ORF">PCOR1329_LOCUS23202</name>
</gene>
<reference evidence="1" key="1">
    <citation type="submission" date="2023-10" db="EMBL/GenBank/DDBJ databases">
        <authorList>
            <person name="Chen Y."/>
            <person name="Shah S."/>
            <person name="Dougan E. K."/>
            <person name="Thang M."/>
            <person name="Chan C."/>
        </authorList>
    </citation>
    <scope>NUCLEOTIDE SEQUENCE [LARGE SCALE GENOMIC DNA]</scope>
</reference>
<comment type="caution">
    <text evidence="1">The sequence shown here is derived from an EMBL/GenBank/DDBJ whole genome shotgun (WGS) entry which is preliminary data.</text>
</comment>
<accession>A0ABN9RS79</accession>
<evidence type="ECO:0000313" key="2">
    <source>
        <dbReference type="Proteomes" id="UP001189429"/>
    </source>
</evidence>
<keyword evidence="2" id="KW-1185">Reference proteome</keyword>
<name>A0ABN9RS79_9DINO</name>
<protein>
    <recommendedName>
        <fullName evidence="3">Reverse transcriptase domain-containing protein</fullName>
    </recommendedName>
</protein>
<dbReference type="EMBL" id="CAUYUJ010007827">
    <property type="protein sequence ID" value="CAK0822098.1"/>
    <property type="molecule type" value="Genomic_DNA"/>
</dbReference>
<feature type="non-terminal residue" evidence="1">
    <location>
        <position position="371"/>
    </location>
</feature>
<evidence type="ECO:0000313" key="1">
    <source>
        <dbReference type="EMBL" id="CAK0822098.1"/>
    </source>
</evidence>
<sequence length="371" mass="40832">IQRGTLESITKAAKCWFMLPKLLLGHANFRGGKRGNAQLTTTLFRWALEIREHRETRLWGAVLDCASPPLRARRKTTAEHDIMTARKLVEAGAVGKTTRVFREAFEIAGDELTLQAAPQLFLHDQPQPLAAYYEQDDEQQHFELHFAKALRAAPKRSAAGPDGWRCEHLHLVQTDLSALCALTTVAAALARGTLPQEVEELATAARFLLLAKSPTRIRPINLASSLCCLAPKAVNKMVADEVAEGLRGKQFGCKRAAGAELVHERVSTALRVLLGYAVVYRDAGGRRRIWNRATDIFHGCGMATALVCLGLDRALERAKHQLDAAGVQRELFGYVDDLAILAKPEDAPTICAVYTNALRQAGLQTRVDKCE</sequence>
<evidence type="ECO:0008006" key="3">
    <source>
        <dbReference type="Google" id="ProtNLM"/>
    </source>
</evidence>
<feature type="non-terminal residue" evidence="1">
    <location>
        <position position="1"/>
    </location>
</feature>
<organism evidence="1 2">
    <name type="scientific">Prorocentrum cordatum</name>
    <dbReference type="NCBI Taxonomy" id="2364126"/>
    <lineage>
        <taxon>Eukaryota</taxon>
        <taxon>Sar</taxon>
        <taxon>Alveolata</taxon>
        <taxon>Dinophyceae</taxon>
        <taxon>Prorocentrales</taxon>
        <taxon>Prorocentraceae</taxon>
        <taxon>Prorocentrum</taxon>
    </lineage>
</organism>